<keyword evidence="2" id="KW-0812">Transmembrane</keyword>
<dbReference type="EMBL" id="JAAMPI010000504">
    <property type="protein sequence ID" value="KAF4630851.1"/>
    <property type="molecule type" value="Genomic_DNA"/>
</dbReference>
<dbReference type="GO" id="GO:0046856">
    <property type="term" value="P:phosphatidylinositol dephosphorylation"/>
    <property type="evidence" value="ECO:0007669"/>
    <property type="project" value="TreeGrafter"/>
</dbReference>
<comment type="caution">
    <text evidence="4">The sequence shown here is derived from an EMBL/GenBank/DDBJ whole genome shotgun (WGS) entry which is preliminary data.</text>
</comment>
<evidence type="ECO:0000313" key="5">
    <source>
        <dbReference type="Proteomes" id="UP000566819"/>
    </source>
</evidence>
<feature type="transmembrane region" description="Helical" evidence="2">
    <location>
        <begin position="617"/>
        <end position="636"/>
    </location>
</feature>
<name>A0A8H4W282_9HELO</name>
<dbReference type="GO" id="GO:0043812">
    <property type="term" value="F:phosphatidylinositol-4-phosphate phosphatase activity"/>
    <property type="evidence" value="ECO:0007669"/>
    <property type="project" value="TreeGrafter"/>
</dbReference>
<dbReference type="InterPro" id="IPR002013">
    <property type="entry name" value="SAC_dom"/>
</dbReference>
<dbReference type="Pfam" id="PF02383">
    <property type="entry name" value="Syja_N"/>
    <property type="match status" value="1"/>
</dbReference>
<dbReference type="GO" id="GO:0005783">
    <property type="term" value="C:endoplasmic reticulum"/>
    <property type="evidence" value="ECO:0007669"/>
    <property type="project" value="TreeGrafter"/>
</dbReference>
<keyword evidence="2" id="KW-0472">Membrane</keyword>
<gene>
    <name evidence="4" type="ORF">G7Y89_g7292</name>
</gene>
<evidence type="ECO:0000256" key="1">
    <source>
        <dbReference type="SAM" id="MobiDB-lite"/>
    </source>
</evidence>
<dbReference type="PANTHER" id="PTHR45662:SF2">
    <property type="entry name" value="PHOSPHATIDYLINOSITOL-3-PHOSPHATASE SAC1"/>
    <property type="match status" value="1"/>
</dbReference>
<reference evidence="4 5" key="1">
    <citation type="submission" date="2020-03" db="EMBL/GenBank/DDBJ databases">
        <title>Draft Genome Sequence of Cudoniella acicularis.</title>
        <authorList>
            <person name="Buettner E."/>
            <person name="Kellner H."/>
        </authorList>
    </citation>
    <scope>NUCLEOTIDE SEQUENCE [LARGE SCALE GENOMIC DNA]</scope>
    <source>
        <strain evidence="4 5">DSM 108380</strain>
    </source>
</reference>
<dbReference type="OrthoDB" id="405996at2759"/>
<evidence type="ECO:0000313" key="4">
    <source>
        <dbReference type="EMBL" id="KAF4630851.1"/>
    </source>
</evidence>
<feature type="region of interest" description="Disordered" evidence="1">
    <location>
        <begin position="365"/>
        <end position="386"/>
    </location>
</feature>
<evidence type="ECO:0000259" key="3">
    <source>
        <dbReference type="PROSITE" id="PS50275"/>
    </source>
</evidence>
<sequence>MATLPFRDINVHASTSHYAFTSPSSPSAQTLVIDRPSGDVRLNDGALLGGKRVSSIAGILGMIKLRLDRYIIVITKAQPMGRLKGHMIYKVIATEFLPLRERPLHDQDEDVYLALLKNFIKSGPMYFSYSFDITNKFQQQAQLDLSQPLWKRADDRFFWNRFVQSDLIDFRSSGSRHQPGQQPGVDPYILPVMFGMLEIVNTTIKTTPLTLALITRRSRHRAGTRYFSRGIDDDGNVSNFNETEQIVVLNDSLNGMGGFAGGGGMQNGKVGGSGGKEAQILSYVQTRGSVPVYWAEVNTLHYTPKLQIRGVEPAVKAASLHFAEQIRLYGDQILVNLVKHKGREQRVKEAYEQMVRLLVSSPAIGGTQRDQRSDEKFHTMEPHSPSGESDRLHYVYFDFHNETKGLQWQRTQLLLDKLHDALDKQGYFRGVDMPASFEGRLEVRNQQTSVVRTNCMDCLDRTNVVQSMLARLALNRQLTDLGVLSRGETFTSDNDFELLFRKIWADNADVVSKSYSGTGALKTDFTRTGQRTKAGALQDLQNSITRYAKNNFTDGPKQDSFDLFLGAYLPNTSSHMVFADRRPLLIQSIPYILAFSIFFVFVGTFSRRLPDAAVLPLRIFIIFWVLVGAWCFRFIMGNGMLYVNWPKLNPRPWATEGYHEAISNVRKDEVIGQFVARHERGLSASRYTNAEEGKKRIE</sequence>
<dbReference type="AlphaFoldDB" id="A0A8H4W282"/>
<feature type="domain" description="SAC" evidence="3">
    <location>
        <begin position="116"/>
        <end position="517"/>
    </location>
</feature>
<accession>A0A8H4W282</accession>
<dbReference type="PANTHER" id="PTHR45662">
    <property type="entry name" value="PHOSPHATIDYLINOSITIDE PHOSPHATASE SAC1"/>
    <property type="match status" value="1"/>
</dbReference>
<keyword evidence="2" id="KW-1133">Transmembrane helix</keyword>
<proteinExistence type="predicted"/>
<feature type="transmembrane region" description="Helical" evidence="2">
    <location>
        <begin position="584"/>
        <end position="605"/>
    </location>
</feature>
<feature type="compositionally biased region" description="Basic and acidic residues" evidence="1">
    <location>
        <begin position="369"/>
        <end position="381"/>
    </location>
</feature>
<protein>
    <recommendedName>
        <fullName evidence="3">SAC domain-containing protein</fullName>
    </recommendedName>
</protein>
<organism evidence="4 5">
    <name type="scientific">Cudoniella acicularis</name>
    <dbReference type="NCBI Taxonomy" id="354080"/>
    <lineage>
        <taxon>Eukaryota</taxon>
        <taxon>Fungi</taxon>
        <taxon>Dikarya</taxon>
        <taxon>Ascomycota</taxon>
        <taxon>Pezizomycotina</taxon>
        <taxon>Leotiomycetes</taxon>
        <taxon>Helotiales</taxon>
        <taxon>Tricladiaceae</taxon>
        <taxon>Cudoniella</taxon>
    </lineage>
</organism>
<keyword evidence="5" id="KW-1185">Reference proteome</keyword>
<dbReference type="Proteomes" id="UP000566819">
    <property type="component" value="Unassembled WGS sequence"/>
</dbReference>
<evidence type="ECO:0000256" key="2">
    <source>
        <dbReference type="SAM" id="Phobius"/>
    </source>
</evidence>
<dbReference type="PROSITE" id="PS50275">
    <property type="entry name" value="SAC"/>
    <property type="match status" value="1"/>
</dbReference>